<keyword evidence="5 10" id="KW-0812">Transmembrane</keyword>
<dbReference type="RefSeq" id="WP_181234515.1">
    <property type="nucleotide sequence ID" value="NZ_PVNL01000139.1"/>
</dbReference>
<dbReference type="GO" id="GO:0005886">
    <property type="term" value="C:plasma membrane"/>
    <property type="evidence" value="ECO:0007669"/>
    <property type="project" value="UniProtKB-SubCell"/>
</dbReference>
<dbReference type="InterPro" id="IPR051085">
    <property type="entry name" value="MB_O-acyltransferase"/>
</dbReference>
<comment type="caution">
    <text evidence="11">The sequence shown here is derived from an EMBL/GenBank/DDBJ whole genome shotgun (WGS) entry which is preliminary data.</text>
</comment>
<dbReference type="EMBL" id="PVNL01000139">
    <property type="protein sequence ID" value="PRP94789.1"/>
    <property type="molecule type" value="Genomic_DNA"/>
</dbReference>
<feature type="transmembrane region" description="Helical" evidence="10">
    <location>
        <begin position="389"/>
        <end position="405"/>
    </location>
</feature>
<feature type="transmembrane region" description="Helical" evidence="10">
    <location>
        <begin position="6"/>
        <end position="22"/>
    </location>
</feature>
<evidence type="ECO:0000256" key="4">
    <source>
        <dbReference type="ARBA" id="ARBA00022679"/>
    </source>
</evidence>
<evidence type="ECO:0000313" key="11">
    <source>
        <dbReference type="EMBL" id="PRP94789.1"/>
    </source>
</evidence>
<name>A0A2S9XPJ4_9BACT</name>
<proteinExistence type="inferred from homology"/>
<dbReference type="InterPro" id="IPR024194">
    <property type="entry name" value="Ac/AlaTfrase_AlgI/DltB"/>
</dbReference>
<dbReference type="InterPro" id="IPR004299">
    <property type="entry name" value="MBOAT_fam"/>
</dbReference>
<reference evidence="11 12" key="1">
    <citation type="submission" date="2018-03" db="EMBL/GenBank/DDBJ databases">
        <title>Draft Genome Sequences of the Obligatory Marine Myxobacteria Enhygromyxa salina SWB007.</title>
        <authorList>
            <person name="Poehlein A."/>
            <person name="Moghaddam J.A."/>
            <person name="Harms H."/>
            <person name="Alanjari M."/>
            <person name="Koenig G.M."/>
            <person name="Daniel R."/>
            <person name="Schaeberle T.F."/>
        </authorList>
    </citation>
    <scope>NUCLEOTIDE SEQUENCE [LARGE SCALE GENOMIC DNA]</scope>
    <source>
        <strain evidence="11 12">SWB007</strain>
    </source>
</reference>
<comment type="similarity">
    <text evidence="2 9">Belongs to the membrane-bound acyltransferase family.</text>
</comment>
<dbReference type="GO" id="GO:0016746">
    <property type="term" value="F:acyltransferase activity"/>
    <property type="evidence" value="ECO:0007669"/>
    <property type="project" value="UniProtKB-KW"/>
</dbReference>
<dbReference type="InterPro" id="IPR028362">
    <property type="entry name" value="AlgI"/>
</dbReference>
<evidence type="ECO:0000256" key="8">
    <source>
        <dbReference type="ARBA" id="ARBA00023315"/>
    </source>
</evidence>
<dbReference type="EC" id="2.3.1.-" evidence="11"/>
<sequence length="481" mass="53625">MLFHSATFAVFFAVTWALYWALRNHARARLILLTLASWGFYSAWDWRFTGLLLLSTGVDYLCGRQLARSEGSRRRWLWLSLVVNLGVLATFKYLDFFAASTAAVLQSVGLEADWVSLHIVLPVGISFYTFQTLGYTIDVYRGRTQATDDPWQFAAYVAFFPQLVAGPIERASSLLPQLVSTPRLGAADQLEGARRFVVGLWKKMIIADNLGAYVDWVFVIPADQVAPHQVWLGVLAFAGQIWADFSGYTDMALGVARMLGIRLAENFDAPYLARGPRDFWRRWHISLSTWLRDYLYIPLGGNRRGPVRTQINLAVTMVLGGLWHGAAWTFVAWGAFHGLWLALERGVSRLRGAAEREATGLVRASLGVALTFVAVCVGWLLFRAPSLGVAWGFAGVAVQGLGQAASWRDPAAWVDGLYVLHFFAPVVIVQIMRRAMRADDGSATSERTRAYVGWVLAAYALLALFTEPHARPDAPFIYFQF</sequence>
<dbReference type="GO" id="GO:0042121">
    <property type="term" value="P:alginic acid biosynthetic process"/>
    <property type="evidence" value="ECO:0007669"/>
    <property type="project" value="InterPro"/>
</dbReference>
<evidence type="ECO:0000313" key="12">
    <source>
        <dbReference type="Proteomes" id="UP000238823"/>
    </source>
</evidence>
<keyword evidence="3 9" id="KW-1003">Cell membrane</keyword>
<comment type="subcellular location">
    <subcellularLocation>
        <location evidence="1">Cell membrane</location>
        <topology evidence="1">Multi-pass membrane protein</topology>
    </subcellularLocation>
</comment>
<feature type="transmembrane region" description="Helical" evidence="10">
    <location>
        <begin position="411"/>
        <end position="429"/>
    </location>
</feature>
<evidence type="ECO:0000256" key="6">
    <source>
        <dbReference type="ARBA" id="ARBA00022989"/>
    </source>
</evidence>
<protein>
    <submittedName>
        <fullName evidence="11">Peptidoglycan O-acetyltransferase</fullName>
        <ecNumber evidence="11">2.3.1.-</ecNumber>
    </submittedName>
</protein>
<evidence type="ECO:0000256" key="7">
    <source>
        <dbReference type="ARBA" id="ARBA00023136"/>
    </source>
</evidence>
<evidence type="ECO:0000256" key="10">
    <source>
        <dbReference type="SAM" id="Phobius"/>
    </source>
</evidence>
<evidence type="ECO:0000256" key="3">
    <source>
        <dbReference type="ARBA" id="ARBA00022475"/>
    </source>
</evidence>
<dbReference type="PIRSF" id="PIRSF016636">
    <property type="entry name" value="AlgI_DltB"/>
    <property type="match status" value="1"/>
</dbReference>
<keyword evidence="6 10" id="KW-1133">Transmembrane helix</keyword>
<accession>A0A2S9XPJ4</accession>
<keyword evidence="4 9" id="KW-0808">Transferase</keyword>
<feature type="transmembrane region" description="Helical" evidence="10">
    <location>
        <begin position="114"/>
        <end position="135"/>
    </location>
</feature>
<dbReference type="PANTHER" id="PTHR13285">
    <property type="entry name" value="ACYLTRANSFERASE"/>
    <property type="match status" value="1"/>
</dbReference>
<dbReference type="Pfam" id="PF03062">
    <property type="entry name" value="MBOAT"/>
    <property type="match status" value="1"/>
</dbReference>
<dbReference type="AlphaFoldDB" id="A0A2S9XPJ4"/>
<dbReference type="PANTHER" id="PTHR13285:SF23">
    <property type="entry name" value="TEICHOIC ACID D-ALANYLTRANSFERASE"/>
    <property type="match status" value="1"/>
</dbReference>
<feature type="transmembrane region" description="Helical" evidence="10">
    <location>
        <begin position="76"/>
        <end position="94"/>
    </location>
</feature>
<evidence type="ECO:0000256" key="9">
    <source>
        <dbReference type="PIRNR" id="PIRNR016636"/>
    </source>
</evidence>
<gene>
    <name evidence="11" type="primary">patA_8</name>
    <name evidence="11" type="ORF">ENSA7_76120</name>
</gene>
<feature type="transmembrane region" description="Helical" evidence="10">
    <location>
        <begin position="313"/>
        <end position="340"/>
    </location>
</feature>
<feature type="transmembrane region" description="Helical" evidence="10">
    <location>
        <begin position="360"/>
        <end position="382"/>
    </location>
</feature>
<organism evidence="11 12">
    <name type="scientific">Enhygromyxa salina</name>
    <dbReference type="NCBI Taxonomy" id="215803"/>
    <lineage>
        <taxon>Bacteria</taxon>
        <taxon>Pseudomonadati</taxon>
        <taxon>Myxococcota</taxon>
        <taxon>Polyangia</taxon>
        <taxon>Nannocystales</taxon>
        <taxon>Nannocystaceae</taxon>
        <taxon>Enhygromyxa</taxon>
    </lineage>
</organism>
<keyword evidence="8 9" id="KW-0012">Acyltransferase</keyword>
<keyword evidence="7 9" id="KW-0472">Membrane</keyword>
<dbReference type="Proteomes" id="UP000238823">
    <property type="component" value="Unassembled WGS sequence"/>
</dbReference>
<feature type="transmembrane region" description="Helical" evidence="10">
    <location>
        <begin position="450"/>
        <end position="466"/>
    </location>
</feature>
<evidence type="ECO:0000256" key="1">
    <source>
        <dbReference type="ARBA" id="ARBA00004651"/>
    </source>
</evidence>
<evidence type="ECO:0000256" key="5">
    <source>
        <dbReference type="ARBA" id="ARBA00022692"/>
    </source>
</evidence>
<evidence type="ECO:0000256" key="2">
    <source>
        <dbReference type="ARBA" id="ARBA00010323"/>
    </source>
</evidence>
<dbReference type="PIRSF" id="PIRSF500217">
    <property type="entry name" value="AlgI"/>
    <property type="match status" value="1"/>
</dbReference>